<feature type="region of interest" description="Disordered" evidence="1">
    <location>
        <begin position="1"/>
        <end position="67"/>
    </location>
</feature>
<evidence type="ECO:0000313" key="3">
    <source>
        <dbReference type="EMBL" id="KIC60271.1"/>
    </source>
</evidence>
<dbReference type="RefSeq" id="WP_036318400.1">
    <property type="nucleotide sequence ID" value="NZ_JWSZ01000001.1"/>
</dbReference>
<gene>
    <name evidence="3" type="ORF">RM52_02495</name>
</gene>
<reference evidence="3 4" key="1">
    <citation type="submission" date="2014-12" db="EMBL/GenBank/DDBJ databases">
        <title>Genome sequencing of Microbacterium hominis TPW29.</title>
        <authorList>
            <person name="Tan P.W."/>
            <person name="Chan K.-G."/>
        </authorList>
    </citation>
    <scope>NUCLEOTIDE SEQUENCE [LARGE SCALE GENOMIC DNA]</scope>
    <source>
        <strain evidence="3 4">TPW29</strain>
    </source>
</reference>
<proteinExistence type="predicted"/>
<name>A0A0B4D1C9_9MICO</name>
<feature type="compositionally biased region" description="Polar residues" evidence="1">
    <location>
        <begin position="1"/>
        <end position="12"/>
    </location>
</feature>
<keyword evidence="2" id="KW-1133">Transmembrane helix</keyword>
<protein>
    <submittedName>
        <fullName evidence="3">Uncharacterized protein</fullName>
    </submittedName>
</protein>
<dbReference type="InterPro" id="IPR046231">
    <property type="entry name" value="DUF6264"/>
</dbReference>
<dbReference type="AlphaFoldDB" id="A0A0B4D1C9"/>
<feature type="transmembrane region" description="Helical" evidence="2">
    <location>
        <begin position="76"/>
        <end position="97"/>
    </location>
</feature>
<organism evidence="3 4">
    <name type="scientific">Microbacterium hominis</name>
    <dbReference type="NCBI Taxonomy" id="162426"/>
    <lineage>
        <taxon>Bacteria</taxon>
        <taxon>Bacillati</taxon>
        <taxon>Actinomycetota</taxon>
        <taxon>Actinomycetes</taxon>
        <taxon>Micrococcales</taxon>
        <taxon>Microbacteriaceae</taxon>
        <taxon>Microbacterium</taxon>
    </lineage>
</organism>
<sequence length="189" mass="20493">MSDPTGSSTHAQTPRPRPQYGEYASPEEQRARIQQPEPASVSPHPALPHTAPSRVHPPTAPATTAAARPTRTADRIITFALLVYGLVTVVSAVPQLWDFSGFAQTWMQVAGIDATFTNTAQGELWGRIGAFVFIGGWMLTALLSWVSLRARRLSWWIPLVGAIVTFILATVCLTVPLLGDPAIVTHFAR</sequence>
<dbReference type="Proteomes" id="UP000031202">
    <property type="component" value="Unassembled WGS sequence"/>
</dbReference>
<evidence type="ECO:0000256" key="2">
    <source>
        <dbReference type="SAM" id="Phobius"/>
    </source>
</evidence>
<comment type="caution">
    <text evidence="3">The sequence shown here is derived from an EMBL/GenBank/DDBJ whole genome shotgun (WGS) entry which is preliminary data.</text>
</comment>
<feature type="transmembrane region" description="Helical" evidence="2">
    <location>
        <begin position="155"/>
        <end position="179"/>
    </location>
</feature>
<dbReference type="Pfam" id="PF19779">
    <property type="entry name" value="DUF6264"/>
    <property type="match status" value="1"/>
</dbReference>
<keyword evidence="2" id="KW-0472">Membrane</keyword>
<evidence type="ECO:0000256" key="1">
    <source>
        <dbReference type="SAM" id="MobiDB-lite"/>
    </source>
</evidence>
<feature type="transmembrane region" description="Helical" evidence="2">
    <location>
        <begin position="128"/>
        <end position="148"/>
    </location>
</feature>
<keyword evidence="2" id="KW-0812">Transmembrane</keyword>
<evidence type="ECO:0000313" key="4">
    <source>
        <dbReference type="Proteomes" id="UP000031202"/>
    </source>
</evidence>
<accession>A0A0B4D1C9</accession>
<dbReference type="EMBL" id="JWSZ01000001">
    <property type="protein sequence ID" value="KIC60271.1"/>
    <property type="molecule type" value="Genomic_DNA"/>
</dbReference>